<sequence>MFRNVTPEKAMAFVESIMALSHCLPLSSTATKSRIFCYKVLRSVLFLNSLLLLFPLLYAIYVHREDPVKFCKAVSMALAILQIPSHSSFCTSQYDRYQRLIEEMKSCCEKGNSHERRVFQQYVDKYAMYYAASAVWFYGTTVTVLIGTLFICDPFPTMAEYPFPVDSEPIRSIIFLQQSLAGLQCSSTMCINIFCALLMLFAAARFEILMNEMRTVDNVALFVKYVKKYYALKRYAKEVTNTARYTTLITLSICGTESVFIGIILIGRQPFAVKLEFVSVCSTVLLAVFVCAWPADNLMYLSENTMRAIYESKWYDQPLKVQKFILLMIIPQSPVILRIRCIIPAYSLNYYCSFITNVISMFTALRVVMYQDEK</sequence>
<dbReference type="GO" id="GO:0004984">
    <property type="term" value="F:olfactory receptor activity"/>
    <property type="evidence" value="ECO:0007669"/>
    <property type="project" value="InterPro"/>
</dbReference>
<evidence type="ECO:0000313" key="12">
    <source>
        <dbReference type="Proteomes" id="UP001432146"/>
    </source>
</evidence>
<keyword evidence="5 10" id="KW-0552">Olfaction</keyword>
<keyword evidence="6 10" id="KW-1133">Transmembrane helix</keyword>
<feature type="transmembrane region" description="Helical" evidence="10">
    <location>
        <begin position="180"/>
        <end position="204"/>
    </location>
</feature>
<dbReference type="Proteomes" id="UP001432146">
    <property type="component" value="Unassembled WGS sequence"/>
</dbReference>
<name>A0AAW0ZMX0_9HYME</name>
<keyword evidence="2" id="KW-1003">Cell membrane</keyword>
<comment type="subcellular location">
    <subcellularLocation>
        <location evidence="1 10">Cell membrane</location>
        <topology evidence="1 10">Multi-pass membrane protein</topology>
    </subcellularLocation>
</comment>
<evidence type="ECO:0000256" key="8">
    <source>
        <dbReference type="ARBA" id="ARBA00023170"/>
    </source>
</evidence>
<dbReference type="InterPro" id="IPR004117">
    <property type="entry name" value="7tm6_olfct_rcpt"/>
</dbReference>
<evidence type="ECO:0000313" key="11">
    <source>
        <dbReference type="EMBL" id="KAK9299030.1"/>
    </source>
</evidence>
<feature type="transmembrane region" description="Helical" evidence="10">
    <location>
        <begin position="350"/>
        <end position="369"/>
    </location>
</feature>
<evidence type="ECO:0000256" key="4">
    <source>
        <dbReference type="ARBA" id="ARBA00022692"/>
    </source>
</evidence>
<dbReference type="PANTHER" id="PTHR21137">
    <property type="entry name" value="ODORANT RECEPTOR"/>
    <property type="match status" value="1"/>
</dbReference>
<keyword evidence="8 10" id="KW-0675">Receptor</keyword>
<feature type="transmembrane region" description="Helical" evidence="10">
    <location>
        <begin position="277"/>
        <end position="295"/>
    </location>
</feature>
<evidence type="ECO:0000256" key="5">
    <source>
        <dbReference type="ARBA" id="ARBA00022725"/>
    </source>
</evidence>
<evidence type="ECO:0000256" key="3">
    <source>
        <dbReference type="ARBA" id="ARBA00022606"/>
    </source>
</evidence>
<feature type="transmembrane region" description="Helical" evidence="10">
    <location>
        <begin position="127"/>
        <end position="152"/>
    </location>
</feature>
<dbReference type="AlphaFoldDB" id="A0AAW0ZMX0"/>
<keyword evidence="4 10" id="KW-0812">Transmembrane</keyword>
<keyword evidence="7 10" id="KW-0472">Membrane</keyword>
<evidence type="ECO:0000256" key="1">
    <source>
        <dbReference type="ARBA" id="ARBA00004651"/>
    </source>
</evidence>
<gene>
    <name evidence="11" type="ORF">QLX08_007859</name>
</gene>
<comment type="similarity">
    <text evidence="10">Belongs to the insect chemoreceptor superfamily. Heteromeric odorant receptor channel (TC 1.A.69) family.</text>
</comment>
<evidence type="ECO:0000256" key="6">
    <source>
        <dbReference type="ARBA" id="ARBA00022989"/>
    </source>
</evidence>
<evidence type="ECO:0000256" key="9">
    <source>
        <dbReference type="ARBA" id="ARBA00023224"/>
    </source>
</evidence>
<evidence type="ECO:0000256" key="2">
    <source>
        <dbReference type="ARBA" id="ARBA00022475"/>
    </source>
</evidence>
<reference evidence="11 12" key="1">
    <citation type="submission" date="2024-05" db="EMBL/GenBank/DDBJ databases">
        <title>The nuclear and mitochondrial genome assemblies of Tetragonisca angustula (Apidae: Meliponini), a tiny yet remarkable pollinator in the Neotropics.</title>
        <authorList>
            <person name="Ferrari R."/>
            <person name="Ricardo P.C."/>
            <person name="Dias F.C."/>
            <person name="Araujo N.S."/>
            <person name="Soares D.O."/>
            <person name="Zhou Q.-S."/>
            <person name="Zhu C.-D."/>
            <person name="Coutinho L."/>
            <person name="Airas M.C."/>
            <person name="Batista T.M."/>
        </authorList>
    </citation>
    <scope>NUCLEOTIDE SEQUENCE [LARGE SCALE GENOMIC DNA]</scope>
    <source>
        <strain evidence="11">ASF017062</strain>
        <tissue evidence="11">Abdomen</tissue>
    </source>
</reference>
<keyword evidence="9 10" id="KW-0807">Transducer</keyword>
<proteinExistence type="inferred from homology"/>
<dbReference type="GO" id="GO:0005549">
    <property type="term" value="F:odorant binding"/>
    <property type="evidence" value="ECO:0007669"/>
    <property type="project" value="InterPro"/>
</dbReference>
<dbReference type="Pfam" id="PF02949">
    <property type="entry name" value="7tm_6"/>
    <property type="match status" value="1"/>
</dbReference>
<protein>
    <recommendedName>
        <fullName evidence="10">Odorant receptor</fullName>
    </recommendedName>
</protein>
<organism evidence="11 12">
    <name type="scientific">Tetragonisca angustula</name>
    <dbReference type="NCBI Taxonomy" id="166442"/>
    <lineage>
        <taxon>Eukaryota</taxon>
        <taxon>Metazoa</taxon>
        <taxon>Ecdysozoa</taxon>
        <taxon>Arthropoda</taxon>
        <taxon>Hexapoda</taxon>
        <taxon>Insecta</taxon>
        <taxon>Pterygota</taxon>
        <taxon>Neoptera</taxon>
        <taxon>Endopterygota</taxon>
        <taxon>Hymenoptera</taxon>
        <taxon>Apocrita</taxon>
        <taxon>Aculeata</taxon>
        <taxon>Apoidea</taxon>
        <taxon>Anthophila</taxon>
        <taxon>Apidae</taxon>
        <taxon>Tetragonisca</taxon>
    </lineage>
</organism>
<dbReference type="PANTHER" id="PTHR21137:SF35">
    <property type="entry name" value="ODORANT RECEPTOR 19A-RELATED"/>
    <property type="match status" value="1"/>
</dbReference>
<comment type="caution">
    <text evidence="11">The sequence shown here is derived from an EMBL/GenBank/DDBJ whole genome shotgun (WGS) entry which is preliminary data.</text>
</comment>
<keyword evidence="12" id="KW-1185">Reference proteome</keyword>
<comment type="caution">
    <text evidence="10">Lacks conserved residue(s) required for the propagation of feature annotation.</text>
</comment>
<evidence type="ECO:0000256" key="10">
    <source>
        <dbReference type="RuleBase" id="RU351113"/>
    </source>
</evidence>
<evidence type="ECO:0000256" key="7">
    <source>
        <dbReference type="ARBA" id="ARBA00023136"/>
    </source>
</evidence>
<accession>A0AAW0ZMX0</accession>
<keyword evidence="3 10" id="KW-0716">Sensory transduction</keyword>
<dbReference type="GO" id="GO:0007165">
    <property type="term" value="P:signal transduction"/>
    <property type="evidence" value="ECO:0007669"/>
    <property type="project" value="UniProtKB-KW"/>
</dbReference>
<dbReference type="GO" id="GO:0005886">
    <property type="term" value="C:plasma membrane"/>
    <property type="evidence" value="ECO:0007669"/>
    <property type="project" value="UniProtKB-SubCell"/>
</dbReference>
<dbReference type="EMBL" id="JAWNGG020000158">
    <property type="protein sequence ID" value="KAK9299030.1"/>
    <property type="molecule type" value="Genomic_DNA"/>
</dbReference>
<feature type="transmembrane region" description="Helical" evidence="10">
    <location>
        <begin position="40"/>
        <end position="61"/>
    </location>
</feature>
<feature type="transmembrane region" description="Helical" evidence="10">
    <location>
        <begin position="245"/>
        <end position="265"/>
    </location>
</feature>